<gene>
    <name evidence="1" type="ORF">MBCUR_10660</name>
</gene>
<keyword evidence="2" id="KW-1185">Reference proteome</keyword>
<dbReference type="Proteomes" id="UP000077245">
    <property type="component" value="Unassembled WGS sequence"/>
</dbReference>
<sequence>MMIELEIQHFCCGPKGCEIEIVYGEMMDAE</sequence>
<name>A0A166ARA7_9EURY</name>
<comment type="caution">
    <text evidence="1">The sequence shown here is derived from an EMBL/GenBank/DDBJ whole genome shotgun (WGS) entry which is preliminary data.</text>
</comment>
<dbReference type="EMBL" id="LWMV01000168">
    <property type="protein sequence ID" value="KZX12374.1"/>
    <property type="molecule type" value="Genomic_DNA"/>
</dbReference>
<organism evidence="1 2">
    <name type="scientific">Methanobrevibacter curvatus</name>
    <dbReference type="NCBI Taxonomy" id="49547"/>
    <lineage>
        <taxon>Archaea</taxon>
        <taxon>Methanobacteriati</taxon>
        <taxon>Methanobacteriota</taxon>
        <taxon>Methanomada group</taxon>
        <taxon>Methanobacteria</taxon>
        <taxon>Methanobacteriales</taxon>
        <taxon>Methanobacteriaceae</taxon>
        <taxon>Methanobrevibacter</taxon>
    </lineage>
</organism>
<evidence type="ECO:0000313" key="2">
    <source>
        <dbReference type="Proteomes" id="UP000077245"/>
    </source>
</evidence>
<dbReference type="PATRIC" id="fig|49547.3.peg.1138"/>
<dbReference type="AlphaFoldDB" id="A0A166ARA7"/>
<protein>
    <submittedName>
        <fullName evidence="1">Uncharacterized protein</fullName>
    </submittedName>
</protein>
<reference evidence="1 2" key="1">
    <citation type="submission" date="2016-04" db="EMBL/GenBank/DDBJ databases">
        <title>Genome sequence of Methanobrevibacter curvatus DSM 11111.</title>
        <authorList>
            <person name="Poehlein A."/>
            <person name="Seedorf H."/>
            <person name="Daniel R."/>
        </authorList>
    </citation>
    <scope>NUCLEOTIDE SEQUENCE [LARGE SCALE GENOMIC DNA]</scope>
    <source>
        <strain evidence="1 2">DSM 11111</strain>
    </source>
</reference>
<proteinExistence type="predicted"/>
<accession>A0A166ARA7</accession>
<evidence type="ECO:0000313" key="1">
    <source>
        <dbReference type="EMBL" id="KZX12374.1"/>
    </source>
</evidence>